<sequence length="211" mass="22680">MAEHSARITNVSNVGKSTIALTLKTDESIEALPGQFVLLQAEIDGEEETGYYTISSPTVDSSFEVTVGVDSESKFSTWLAERETGDTIQIKGPFGKIAYDDEGDVVTIAGGPGIGPAVAIAERATENNHSATVIYQDDTPAHKKRLNSLSDRGQTVRIFHHDEESLKTAIGEHRSSGTIYIFGFSDFCNKAKRILESVGGDPEGAHVESFG</sequence>
<evidence type="ECO:0000259" key="1">
    <source>
        <dbReference type="PROSITE" id="PS51384"/>
    </source>
</evidence>
<dbReference type="InterPro" id="IPR017938">
    <property type="entry name" value="Riboflavin_synthase-like_b-brl"/>
</dbReference>
<organism evidence="2 3">
    <name type="scientific">Halobellus clavatus</name>
    <dbReference type="NCBI Taxonomy" id="660517"/>
    <lineage>
        <taxon>Archaea</taxon>
        <taxon>Methanobacteriati</taxon>
        <taxon>Methanobacteriota</taxon>
        <taxon>Stenosarchaea group</taxon>
        <taxon>Halobacteria</taxon>
        <taxon>Halobacteriales</taxon>
        <taxon>Haloferacaceae</taxon>
        <taxon>Halobellus</taxon>
    </lineage>
</organism>
<evidence type="ECO:0000313" key="3">
    <source>
        <dbReference type="Proteomes" id="UP000199170"/>
    </source>
</evidence>
<dbReference type="RefSeq" id="WP_089769886.1">
    <property type="nucleotide sequence ID" value="NZ_FNPB01000022.1"/>
</dbReference>
<name>A0A1H3KUH5_9EURY</name>
<reference evidence="3" key="1">
    <citation type="submission" date="2016-10" db="EMBL/GenBank/DDBJ databases">
        <authorList>
            <person name="Varghese N."/>
            <person name="Submissions S."/>
        </authorList>
    </citation>
    <scope>NUCLEOTIDE SEQUENCE [LARGE SCALE GENOMIC DNA]</scope>
    <source>
        <strain evidence="3">CGMCC 1.10118</strain>
    </source>
</reference>
<dbReference type="SUPFAM" id="SSF52343">
    <property type="entry name" value="Ferredoxin reductase-like, C-terminal NADP-linked domain"/>
    <property type="match status" value="1"/>
</dbReference>
<protein>
    <submittedName>
        <fullName evidence="2">Ferredoxin-NADP reductase</fullName>
    </submittedName>
</protein>
<dbReference type="InterPro" id="IPR017927">
    <property type="entry name" value="FAD-bd_FR_type"/>
</dbReference>
<dbReference type="SUPFAM" id="SSF63380">
    <property type="entry name" value="Riboflavin synthase domain-like"/>
    <property type="match status" value="1"/>
</dbReference>
<dbReference type="InterPro" id="IPR050415">
    <property type="entry name" value="MRET"/>
</dbReference>
<dbReference type="Proteomes" id="UP000199170">
    <property type="component" value="Unassembled WGS sequence"/>
</dbReference>
<dbReference type="CDD" id="cd00322">
    <property type="entry name" value="FNR_like"/>
    <property type="match status" value="1"/>
</dbReference>
<dbReference type="EMBL" id="FNPB01000022">
    <property type="protein sequence ID" value="SDY55629.1"/>
    <property type="molecule type" value="Genomic_DNA"/>
</dbReference>
<dbReference type="AlphaFoldDB" id="A0A1H3KUH5"/>
<dbReference type="PANTHER" id="PTHR47354">
    <property type="entry name" value="NADH OXIDOREDUCTASE HCR"/>
    <property type="match status" value="1"/>
</dbReference>
<dbReference type="GO" id="GO:0016491">
    <property type="term" value="F:oxidoreductase activity"/>
    <property type="evidence" value="ECO:0007669"/>
    <property type="project" value="InterPro"/>
</dbReference>
<accession>A0A1H3KUH5</accession>
<dbReference type="STRING" id="660517.SAMN04487946_12231"/>
<evidence type="ECO:0000313" key="2">
    <source>
        <dbReference type="EMBL" id="SDY55629.1"/>
    </source>
</evidence>
<dbReference type="Pfam" id="PF00970">
    <property type="entry name" value="FAD_binding_6"/>
    <property type="match status" value="1"/>
</dbReference>
<dbReference type="InterPro" id="IPR008333">
    <property type="entry name" value="Cbr1-like_FAD-bd_dom"/>
</dbReference>
<feature type="domain" description="FAD-binding FR-type" evidence="1">
    <location>
        <begin position="1"/>
        <end position="100"/>
    </location>
</feature>
<dbReference type="PROSITE" id="PS51384">
    <property type="entry name" value="FAD_FR"/>
    <property type="match status" value="1"/>
</dbReference>
<keyword evidence="3" id="KW-1185">Reference proteome</keyword>
<proteinExistence type="predicted"/>
<gene>
    <name evidence="2" type="ORF">SAMN04487946_12231</name>
</gene>
<dbReference type="Gene3D" id="3.40.50.80">
    <property type="entry name" value="Nucleotide-binding domain of ferredoxin-NADP reductase (FNR) module"/>
    <property type="match status" value="1"/>
</dbReference>
<dbReference type="PANTHER" id="PTHR47354:SF5">
    <property type="entry name" value="PROTEIN RFBI"/>
    <property type="match status" value="1"/>
</dbReference>
<dbReference type="Gene3D" id="2.40.30.10">
    <property type="entry name" value="Translation factors"/>
    <property type="match status" value="1"/>
</dbReference>
<dbReference type="InterPro" id="IPR039261">
    <property type="entry name" value="FNR_nucleotide-bd"/>
</dbReference>
<dbReference type="OrthoDB" id="35401at2157"/>